<dbReference type="PANTHER" id="PTHR10972">
    <property type="entry name" value="OXYSTEROL-BINDING PROTEIN-RELATED"/>
    <property type="match status" value="1"/>
</dbReference>
<dbReference type="OMA" id="TMWISNG"/>
<evidence type="ECO:0000256" key="1">
    <source>
        <dbReference type="ARBA" id="ARBA00008842"/>
    </source>
</evidence>
<dbReference type="SUPFAM" id="SSF144000">
    <property type="entry name" value="Oxysterol-binding protein-like"/>
    <property type="match status" value="1"/>
</dbReference>
<dbReference type="GO" id="GO:0097038">
    <property type="term" value="C:perinuclear endoplasmic reticulum"/>
    <property type="evidence" value="ECO:0007669"/>
    <property type="project" value="TreeGrafter"/>
</dbReference>
<dbReference type="AlphaFoldDB" id="A0A8C4NG91"/>
<dbReference type="GO" id="GO:0120009">
    <property type="term" value="P:intermembrane lipid transfer"/>
    <property type="evidence" value="ECO:0007669"/>
    <property type="project" value="UniProtKB-ARBA"/>
</dbReference>
<evidence type="ECO:0000313" key="6">
    <source>
        <dbReference type="Proteomes" id="UP000694388"/>
    </source>
</evidence>
<dbReference type="GO" id="GO:0005886">
    <property type="term" value="C:plasma membrane"/>
    <property type="evidence" value="ECO:0007669"/>
    <property type="project" value="TreeGrafter"/>
</dbReference>
<dbReference type="InterPro" id="IPR037239">
    <property type="entry name" value="OSBP_sf"/>
</dbReference>
<dbReference type="GO" id="GO:0005829">
    <property type="term" value="C:cytosol"/>
    <property type="evidence" value="ECO:0007669"/>
    <property type="project" value="TreeGrafter"/>
</dbReference>
<proteinExistence type="inferred from homology"/>
<dbReference type="Pfam" id="PF01237">
    <property type="entry name" value="Oxysterol_BP"/>
    <property type="match status" value="1"/>
</dbReference>
<dbReference type="Gene3D" id="2.40.160.120">
    <property type="match status" value="1"/>
</dbReference>
<dbReference type="Proteomes" id="UP000694388">
    <property type="component" value="Unplaced"/>
</dbReference>
<organism evidence="5 6">
    <name type="scientific">Eptatretus burgeri</name>
    <name type="common">Inshore hagfish</name>
    <dbReference type="NCBI Taxonomy" id="7764"/>
    <lineage>
        <taxon>Eukaryota</taxon>
        <taxon>Metazoa</taxon>
        <taxon>Chordata</taxon>
        <taxon>Craniata</taxon>
        <taxon>Vertebrata</taxon>
        <taxon>Cyclostomata</taxon>
        <taxon>Myxini</taxon>
        <taxon>Myxiniformes</taxon>
        <taxon>Myxinidae</taxon>
        <taxon>Eptatretinae</taxon>
        <taxon>Eptatretus</taxon>
    </lineage>
</organism>
<dbReference type="PANTHER" id="PTHR10972:SF203">
    <property type="entry name" value="OXYSTEROL-BINDING PROTEIN HOMOLOG 3"/>
    <property type="match status" value="1"/>
</dbReference>
<keyword evidence="6" id="KW-1185">Reference proteome</keyword>
<dbReference type="GO" id="GO:0031965">
    <property type="term" value="C:nuclear membrane"/>
    <property type="evidence" value="ECO:0007669"/>
    <property type="project" value="TreeGrafter"/>
</dbReference>
<evidence type="ECO:0000256" key="4">
    <source>
        <dbReference type="RuleBase" id="RU003845"/>
    </source>
</evidence>
<comment type="similarity">
    <text evidence="1 3">Belongs to the OSBP family.</text>
</comment>
<keyword evidence="2" id="KW-0446">Lipid-binding</keyword>
<sequence length="554" mass="63824">ILKYGKTPMELQRGKIHGSMDIGPSVMSVKRKAGCIDLDDEENIYHLKITPPDVFDLWLSKLRQHRQHWQNKAVKTPPILHASGESEPSTPMVTTAVPVLVSIGHLTDEGQSENMVSKIEQLFFYIYIYCSPRSITESRNITDSLPLPLKVKEVMFSPLSVLRPLSGCSDDASPFRTGRRTELPALAPQHSTIALWDVLRRNVGKDLSRVTMPVELNEPLNTLQHLCEELEYSDLLDRAAETEDPVQRMVLVAAFAVSLYSCTATRASCKPFNPLLGETYECEREDRAFQFIAEQVSHHPPISACHCESKKFIFWQDIRWKNKFWGKSMEIIPIGTVHLSLPRYEDQYEWNKVTSCVHNVLVGQRWVEHYGEINIRNRADDSFRCKDSPFVHQGNYWSSSANEVQGSLIDASGHVVQRLFGKWSEGLYSGAQRSAKCIWRPGALPANQELYYGFTHFAIELNELDPNLRPFLPPTDTRFRPDQRFLEEGNLEMASRAKQHLEEMQRQRWKNMEGTYQPRFFRSSDGQEEWVTNNTYWELRKNPGFSNMENPTLW</sequence>
<dbReference type="Ensembl" id="ENSEBUT00000005982.1">
    <property type="protein sequence ID" value="ENSEBUP00000005542.1"/>
    <property type="gene ID" value="ENSEBUG00000003749.1"/>
</dbReference>
<reference evidence="5" key="2">
    <citation type="submission" date="2025-09" db="UniProtKB">
        <authorList>
            <consortium name="Ensembl"/>
        </authorList>
    </citation>
    <scope>IDENTIFICATION</scope>
</reference>
<dbReference type="GeneTree" id="ENSGT00940000156791"/>
<protein>
    <recommendedName>
        <fullName evidence="4">Oxysterol-binding protein</fullName>
    </recommendedName>
</protein>
<reference evidence="5" key="1">
    <citation type="submission" date="2025-08" db="UniProtKB">
        <authorList>
            <consortium name="Ensembl"/>
        </authorList>
    </citation>
    <scope>IDENTIFICATION</scope>
</reference>
<keyword evidence="4" id="KW-0813">Transport</keyword>
<keyword evidence="4" id="KW-0445">Lipid transport</keyword>
<evidence type="ECO:0000313" key="5">
    <source>
        <dbReference type="Ensembl" id="ENSEBUP00000005542.1"/>
    </source>
</evidence>
<dbReference type="InterPro" id="IPR000648">
    <property type="entry name" value="Oxysterol-bd"/>
</dbReference>
<evidence type="ECO:0000256" key="3">
    <source>
        <dbReference type="RuleBase" id="RU003844"/>
    </source>
</evidence>
<dbReference type="InterPro" id="IPR018494">
    <property type="entry name" value="Oxysterol-bd_CS"/>
</dbReference>
<dbReference type="GO" id="GO:0015485">
    <property type="term" value="F:cholesterol binding"/>
    <property type="evidence" value="ECO:0007669"/>
    <property type="project" value="TreeGrafter"/>
</dbReference>
<name>A0A8C4NG91_EPTBU</name>
<accession>A0A8C4NG91</accession>
<evidence type="ECO:0000256" key="2">
    <source>
        <dbReference type="ARBA" id="ARBA00023121"/>
    </source>
</evidence>
<dbReference type="FunFam" id="2.40.160.120:FF:000001">
    <property type="entry name" value="Oxysterol-binding protein"/>
    <property type="match status" value="1"/>
</dbReference>
<dbReference type="PROSITE" id="PS01013">
    <property type="entry name" value="OSBP"/>
    <property type="match status" value="1"/>
</dbReference>